<evidence type="ECO:0000259" key="1">
    <source>
        <dbReference type="PROSITE" id="PS50104"/>
    </source>
</evidence>
<keyword evidence="3" id="KW-1185">Reference proteome</keyword>
<sequence length="154" mass="17692">MSFEVFISYSHKDKKQREKLATHLSNLRNQKIIADWYDGDIVPGTPWEEQIVTHLDSAQIILLLISADFMASSFCYSVELQRALKRHERHEARVIPIILRPTDWEGAPFAKVQVLPDEAKPVSRWPSSDEAYRNVVKGIRRAINDLQARNAANP</sequence>
<dbReference type="SUPFAM" id="SSF52200">
    <property type="entry name" value="Toll/Interleukin receptor TIR domain"/>
    <property type="match status" value="1"/>
</dbReference>
<dbReference type="InterPro" id="IPR035897">
    <property type="entry name" value="Toll_tir_struct_dom_sf"/>
</dbReference>
<accession>A0A8J3IQ76</accession>
<feature type="domain" description="TIR" evidence="1">
    <location>
        <begin position="1"/>
        <end position="143"/>
    </location>
</feature>
<dbReference type="PROSITE" id="PS50104">
    <property type="entry name" value="TIR"/>
    <property type="match status" value="1"/>
</dbReference>
<name>A0A8J3IQ76_9CHLR</name>
<evidence type="ECO:0000313" key="2">
    <source>
        <dbReference type="EMBL" id="GHO95914.1"/>
    </source>
</evidence>
<reference evidence="2" key="1">
    <citation type="submission" date="2020-10" db="EMBL/GenBank/DDBJ databases">
        <title>Taxonomic study of unclassified bacteria belonging to the class Ktedonobacteria.</title>
        <authorList>
            <person name="Yabe S."/>
            <person name="Wang C.M."/>
            <person name="Zheng Y."/>
            <person name="Sakai Y."/>
            <person name="Cavaletti L."/>
            <person name="Monciardini P."/>
            <person name="Donadio S."/>
        </authorList>
    </citation>
    <scope>NUCLEOTIDE SEQUENCE</scope>
    <source>
        <strain evidence="2">ID150040</strain>
    </source>
</reference>
<proteinExistence type="predicted"/>
<dbReference type="AlphaFoldDB" id="A0A8J3IQ76"/>
<dbReference type="Pfam" id="PF13676">
    <property type="entry name" value="TIR_2"/>
    <property type="match status" value="1"/>
</dbReference>
<dbReference type="RefSeq" id="WP_220206570.1">
    <property type="nucleotide sequence ID" value="NZ_BNJK01000001.1"/>
</dbReference>
<dbReference type="InterPro" id="IPR000157">
    <property type="entry name" value="TIR_dom"/>
</dbReference>
<comment type="caution">
    <text evidence="2">The sequence shown here is derived from an EMBL/GenBank/DDBJ whole genome shotgun (WGS) entry which is preliminary data.</text>
</comment>
<dbReference type="SMART" id="SM00255">
    <property type="entry name" value="TIR"/>
    <property type="match status" value="1"/>
</dbReference>
<protein>
    <recommendedName>
        <fullName evidence="1">TIR domain-containing protein</fullName>
    </recommendedName>
</protein>
<dbReference type="Proteomes" id="UP000597444">
    <property type="component" value="Unassembled WGS sequence"/>
</dbReference>
<dbReference type="EMBL" id="BNJK01000001">
    <property type="protein sequence ID" value="GHO95914.1"/>
    <property type="molecule type" value="Genomic_DNA"/>
</dbReference>
<dbReference type="GO" id="GO:0007165">
    <property type="term" value="P:signal transduction"/>
    <property type="evidence" value="ECO:0007669"/>
    <property type="project" value="InterPro"/>
</dbReference>
<evidence type="ECO:0000313" key="3">
    <source>
        <dbReference type="Proteomes" id="UP000597444"/>
    </source>
</evidence>
<organism evidence="2 3">
    <name type="scientific">Reticulibacter mediterranei</name>
    <dbReference type="NCBI Taxonomy" id="2778369"/>
    <lineage>
        <taxon>Bacteria</taxon>
        <taxon>Bacillati</taxon>
        <taxon>Chloroflexota</taxon>
        <taxon>Ktedonobacteria</taxon>
        <taxon>Ktedonobacterales</taxon>
        <taxon>Reticulibacteraceae</taxon>
        <taxon>Reticulibacter</taxon>
    </lineage>
</organism>
<dbReference type="Gene3D" id="3.40.50.10140">
    <property type="entry name" value="Toll/interleukin-1 receptor homology (TIR) domain"/>
    <property type="match status" value="1"/>
</dbReference>
<gene>
    <name evidence="2" type="ORF">KSF_059620</name>
</gene>